<evidence type="ECO:0000259" key="3">
    <source>
        <dbReference type="Pfam" id="PF05569"/>
    </source>
</evidence>
<evidence type="ECO:0000313" key="4">
    <source>
        <dbReference type="EMBL" id="GGH61504.1"/>
    </source>
</evidence>
<dbReference type="PANTHER" id="PTHR34978">
    <property type="entry name" value="POSSIBLE SENSOR-TRANSDUCER PROTEIN BLAR"/>
    <property type="match status" value="1"/>
</dbReference>
<comment type="caution">
    <text evidence="4">The sequence shown here is derived from an EMBL/GenBank/DDBJ whole genome shotgun (WGS) entry which is preliminary data.</text>
</comment>
<keyword evidence="2" id="KW-0812">Transmembrane</keyword>
<gene>
    <name evidence="4" type="ORF">GCM10011379_10560</name>
</gene>
<reference evidence="4" key="2">
    <citation type="submission" date="2020-09" db="EMBL/GenBank/DDBJ databases">
        <authorList>
            <person name="Sun Q."/>
            <person name="Zhou Y."/>
        </authorList>
    </citation>
    <scope>NUCLEOTIDE SEQUENCE</scope>
    <source>
        <strain evidence="4">CGMCC 1.15290</strain>
    </source>
</reference>
<name>A0A917IRU5_9BACT</name>
<evidence type="ECO:0000313" key="5">
    <source>
        <dbReference type="Proteomes" id="UP000627292"/>
    </source>
</evidence>
<keyword evidence="2" id="KW-1133">Transmembrane helix</keyword>
<feature type="region of interest" description="Disordered" evidence="1">
    <location>
        <begin position="469"/>
        <end position="524"/>
    </location>
</feature>
<dbReference type="CDD" id="cd07341">
    <property type="entry name" value="M56_BlaR1_MecR1_like"/>
    <property type="match status" value="1"/>
</dbReference>
<protein>
    <recommendedName>
        <fullName evidence="3">Peptidase M56 domain-containing protein</fullName>
    </recommendedName>
</protein>
<dbReference type="RefSeq" id="WP_188950922.1">
    <property type="nucleotide sequence ID" value="NZ_BMIB01000001.1"/>
</dbReference>
<dbReference type="AlphaFoldDB" id="A0A917IRU5"/>
<feature type="transmembrane region" description="Helical" evidence="2">
    <location>
        <begin position="20"/>
        <end position="40"/>
    </location>
</feature>
<feature type="domain" description="Peptidase M56" evidence="3">
    <location>
        <begin position="30"/>
        <end position="308"/>
    </location>
</feature>
<reference evidence="4" key="1">
    <citation type="journal article" date="2014" name="Int. J. Syst. Evol. Microbiol.">
        <title>Complete genome sequence of Corynebacterium casei LMG S-19264T (=DSM 44701T), isolated from a smear-ripened cheese.</title>
        <authorList>
            <consortium name="US DOE Joint Genome Institute (JGI-PGF)"/>
            <person name="Walter F."/>
            <person name="Albersmeier A."/>
            <person name="Kalinowski J."/>
            <person name="Ruckert C."/>
        </authorList>
    </citation>
    <scope>NUCLEOTIDE SEQUENCE</scope>
    <source>
        <strain evidence="4">CGMCC 1.15290</strain>
    </source>
</reference>
<feature type="transmembrane region" description="Helical" evidence="2">
    <location>
        <begin position="52"/>
        <end position="74"/>
    </location>
</feature>
<accession>A0A917IRU5</accession>
<dbReference type="Gene3D" id="3.30.2010.10">
    <property type="entry name" value="Metalloproteases ('zincins'), catalytic domain"/>
    <property type="match status" value="1"/>
</dbReference>
<feature type="transmembrane region" description="Helical" evidence="2">
    <location>
        <begin position="323"/>
        <end position="341"/>
    </location>
</feature>
<dbReference type="Proteomes" id="UP000627292">
    <property type="component" value="Unassembled WGS sequence"/>
</dbReference>
<keyword evidence="5" id="KW-1185">Reference proteome</keyword>
<evidence type="ECO:0000256" key="1">
    <source>
        <dbReference type="SAM" id="MobiDB-lite"/>
    </source>
</evidence>
<organism evidence="4 5">
    <name type="scientific">Filimonas zeae</name>
    <dbReference type="NCBI Taxonomy" id="1737353"/>
    <lineage>
        <taxon>Bacteria</taxon>
        <taxon>Pseudomonadati</taxon>
        <taxon>Bacteroidota</taxon>
        <taxon>Chitinophagia</taxon>
        <taxon>Chitinophagales</taxon>
        <taxon>Chitinophagaceae</taxon>
        <taxon>Filimonas</taxon>
    </lineage>
</organism>
<dbReference type="PANTHER" id="PTHR34978:SF3">
    <property type="entry name" value="SLR0241 PROTEIN"/>
    <property type="match status" value="1"/>
</dbReference>
<dbReference type="InterPro" id="IPR008756">
    <property type="entry name" value="Peptidase_M56"/>
</dbReference>
<evidence type="ECO:0000256" key="2">
    <source>
        <dbReference type="SAM" id="Phobius"/>
    </source>
</evidence>
<dbReference type="InterPro" id="IPR052173">
    <property type="entry name" value="Beta-lactam_resp_regulator"/>
</dbReference>
<dbReference type="Pfam" id="PF05569">
    <property type="entry name" value="Peptidase_M56"/>
    <property type="match status" value="1"/>
</dbReference>
<proteinExistence type="predicted"/>
<sequence>MHLYLNISVKGEQLMQAFSWMLIHSLWQGLLLAIVTAVCMHMSKSAAARVRYVMVFILFSFFILACGFTFLYQLNGASHSLMPLGGTIGHNASHWLPVNAAHLQFYTTACAGFISAHASWLVLLWTAFFAWRLYGMVQGMRWLHKARHRYTSVPEGWQQRLNQLGAKLRISNPVRLLESAFVKAPMVIGHLKPVILMPAGLLTGLPAGQLEAVLLHELAHIRRYDYLVNLLQTVCETMFFFNLGMLWVSALLREEREHCCDDIALEQTGNKKEFIQALISFKEHTMYAHHTAVAFPGKKNQLLHRVSRIVHNKNQSLATGEKVFCMAGFLLLSAVLVTAAVTQLRSSDNMPGIEKRVFVGYYYTPAAQQSSAAFTLASVTGKEKQEAAKLLTQKLQLVKTTVRRTMPVARSLALPQPKPGASTEKVNQVHTVVNTVYTKEATPLQEQEIVYHIQAEKDRQRALLDHMQAEKDRQQANRDREQADRDRLQAEKDREQARLDRIQADKDRLQADRDRAQAERDRQQAAIEREAALKLRNALSGRQ</sequence>
<dbReference type="EMBL" id="BMIB01000001">
    <property type="protein sequence ID" value="GGH61504.1"/>
    <property type="molecule type" value="Genomic_DNA"/>
</dbReference>
<feature type="transmembrane region" description="Helical" evidence="2">
    <location>
        <begin position="105"/>
        <end position="131"/>
    </location>
</feature>
<keyword evidence="2" id="KW-0472">Membrane</keyword>